<evidence type="ECO:0000313" key="8">
    <source>
        <dbReference type="EMBL" id="KAA9027070.1"/>
    </source>
</evidence>
<dbReference type="Gene3D" id="1.10.630.10">
    <property type="entry name" value="Cytochrome P450"/>
    <property type="match status" value="1"/>
</dbReference>
<dbReference type="InterPro" id="IPR036396">
    <property type="entry name" value="Cyt_P450_sf"/>
</dbReference>
<keyword evidence="6 7" id="KW-0503">Monooxygenase</keyword>
<dbReference type="Pfam" id="PF00067">
    <property type="entry name" value="p450"/>
    <property type="match status" value="1"/>
</dbReference>
<evidence type="ECO:0000256" key="4">
    <source>
        <dbReference type="ARBA" id="ARBA00023002"/>
    </source>
</evidence>
<dbReference type="FunFam" id="1.10.630.10:FF:000018">
    <property type="entry name" value="Cytochrome P450 monooxygenase"/>
    <property type="match status" value="1"/>
</dbReference>
<reference evidence="8 9" key="1">
    <citation type="submission" date="2019-09" db="EMBL/GenBank/DDBJ databases">
        <title>Whole genome sequences of isolates from the Mars Exploration Rovers.</title>
        <authorList>
            <person name="Seuylemezian A."/>
            <person name="Vaishampayan P."/>
        </authorList>
    </citation>
    <scope>NUCLEOTIDE SEQUENCE [LARGE SCALE GENOMIC DNA]</scope>
    <source>
        <strain evidence="8 9">MER_TA_151</strain>
    </source>
</reference>
<dbReference type="Proteomes" id="UP000326671">
    <property type="component" value="Unassembled WGS sequence"/>
</dbReference>
<dbReference type="GO" id="GO:0016705">
    <property type="term" value="F:oxidoreductase activity, acting on paired donors, with incorporation or reduction of molecular oxygen"/>
    <property type="evidence" value="ECO:0007669"/>
    <property type="project" value="InterPro"/>
</dbReference>
<evidence type="ECO:0000256" key="6">
    <source>
        <dbReference type="ARBA" id="ARBA00023033"/>
    </source>
</evidence>
<dbReference type="RefSeq" id="WP_150439297.1">
    <property type="nucleotide sequence ID" value="NZ_VYKL01000014.1"/>
</dbReference>
<organism evidence="8 9">
    <name type="scientific">Niallia endozanthoxylica</name>
    <dbReference type="NCBI Taxonomy" id="2036016"/>
    <lineage>
        <taxon>Bacteria</taxon>
        <taxon>Bacillati</taxon>
        <taxon>Bacillota</taxon>
        <taxon>Bacilli</taxon>
        <taxon>Bacillales</taxon>
        <taxon>Bacillaceae</taxon>
        <taxon>Niallia</taxon>
    </lineage>
</organism>
<evidence type="ECO:0000256" key="7">
    <source>
        <dbReference type="RuleBase" id="RU000461"/>
    </source>
</evidence>
<dbReference type="PANTHER" id="PTHR46696:SF4">
    <property type="entry name" value="BIOTIN BIOSYNTHESIS CYTOCHROME P450"/>
    <property type="match status" value="1"/>
</dbReference>
<dbReference type="SUPFAM" id="SSF48264">
    <property type="entry name" value="Cytochrome P450"/>
    <property type="match status" value="1"/>
</dbReference>
<dbReference type="GO" id="GO:0020037">
    <property type="term" value="F:heme binding"/>
    <property type="evidence" value="ECO:0007669"/>
    <property type="project" value="InterPro"/>
</dbReference>
<keyword evidence="9" id="KW-1185">Reference proteome</keyword>
<dbReference type="PROSITE" id="PS00086">
    <property type="entry name" value="CYTOCHROME_P450"/>
    <property type="match status" value="1"/>
</dbReference>
<evidence type="ECO:0000256" key="3">
    <source>
        <dbReference type="ARBA" id="ARBA00022723"/>
    </source>
</evidence>
<evidence type="ECO:0000256" key="1">
    <source>
        <dbReference type="ARBA" id="ARBA00010617"/>
    </source>
</evidence>
<dbReference type="CDD" id="cd20625">
    <property type="entry name" value="CYP164-like"/>
    <property type="match status" value="1"/>
</dbReference>
<dbReference type="PANTHER" id="PTHR46696">
    <property type="entry name" value="P450, PUTATIVE (EUROFUNG)-RELATED"/>
    <property type="match status" value="1"/>
</dbReference>
<dbReference type="AlphaFoldDB" id="A0A5J5HYK7"/>
<keyword evidence="3 7" id="KW-0479">Metal-binding</keyword>
<dbReference type="GO" id="GO:0004497">
    <property type="term" value="F:monooxygenase activity"/>
    <property type="evidence" value="ECO:0007669"/>
    <property type="project" value="UniProtKB-KW"/>
</dbReference>
<comment type="similarity">
    <text evidence="1 7">Belongs to the cytochrome P450 family.</text>
</comment>
<evidence type="ECO:0000256" key="5">
    <source>
        <dbReference type="ARBA" id="ARBA00023004"/>
    </source>
</evidence>
<name>A0A5J5HYK7_9BACI</name>
<gene>
    <name evidence="8" type="ORF">F4V44_07095</name>
</gene>
<keyword evidence="4 7" id="KW-0560">Oxidoreductase</keyword>
<comment type="caution">
    <text evidence="8">The sequence shown here is derived from an EMBL/GenBank/DDBJ whole genome shotgun (WGS) entry which is preliminary data.</text>
</comment>
<keyword evidence="2 7" id="KW-0349">Heme</keyword>
<dbReference type="PRINTS" id="PR00359">
    <property type="entry name" value="BP450"/>
</dbReference>
<dbReference type="EMBL" id="VYKL01000014">
    <property type="protein sequence ID" value="KAA9027070.1"/>
    <property type="molecule type" value="Genomic_DNA"/>
</dbReference>
<dbReference type="InterPro" id="IPR001128">
    <property type="entry name" value="Cyt_P450"/>
</dbReference>
<dbReference type="InterPro" id="IPR002397">
    <property type="entry name" value="Cyt_P450_B"/>
</dbReference>
<proteinExistence type="inferred from homology"/>
<keyword evidence="5 7" id="KW-0408">Iron</keyword>
<dbReference type="GO" id="GO:0005506">
    <property type="term" value="F:iron ion binding"/>
    <property type="evidence" value="ECO:0007669"/>
    <property type="project" value="InterPro"/>
</dbReference>
<evidence type="ECO:0000256" key="2">
    <source>
        <dbReference type="ARBA" id="ARBA00022617"/>
    </source>
</evidence>
<accession>A0A5J5HYK7</accession>
<sequence length="402" mass="46389">MTTILNQTISLSFTDSEFFQNPYPFYEKLRSIHPIYHGNLLKNPGWYVTGYQEVLTILKDTRFKNRMPLPQTSKRYEQLKNIQNSMMVFKNQPDHKRLRFLVSNVFTPRMVEQLRPDIQETVNNLLQHVQHRKSMNVISDFAFPLASLVIAKIVGVPKEDLSQFREWTVSLIQTIDFTRSRKTLENGNHITMILRDYFKELITKRKESPGDDLISLLIKEEQEGDWLSDEELLATCILIVIAGHETTVNLIGNSILTLLKHPQQMKLLKENPSLIGHAVEEFLRYESPTQMLARVASEDIEINQTRIKEGDQVYLLLGAANRDHNQFADAHVLDLTRNPNHHLAFGYGTHFCLGAPLARLEAQIAIQTLLQQMDNPKLISSEPSWRKLMGFRSLNELPITFG</sequence>
<dbReference type="InterPro" id="IPR017972">
    <property type="entry name" value="Cyt_P450_CS"/>
</dbReference>
<evidence type="ECO:0000313" key="9">
    <source>
        <dbReference type="Proteomes" id="UP000326671"/>
    </source>
</evidence>
<dbReference type="OrthoDB" id="9801155at2"/>
<protein>
    <submittedName>
        <fullName evidence="8">Cytochrome P450</fullName>
    </submittedName>
</protein>